<comment type="function">
    <text evidence="7">Acts as an adapter for the XPO1/CRM1-mediated export of the 60S ribosomal subunit.</text>
</comment>
<gene>
    <name evidence="12" type="ORF">ARB_03266</name>
</gene>
<dbReference type="Proteomes" id="UP000008866">
    <property type="component" value="Unassembled WGS sequence"/>
</dbReference>
<keyword evidence="4 7" id="KW-0963">Cytoplasm</keyword>
<dbReference type="InterPro" id="IPR039768">
    <property type="entry name" value="Nmd3"/>
</dbReference>
<evidence type="ECO:0000256" key="2">
    <source>
        <dbReference type="ARBA" id="ARBA00017035"/>
    </source>
</evidence>
<dbReference type="InterPro" id="IPR007064">
    <property type="entry name" value="Nmd3_N"/>
</dbReference>
<feature type="region of interest" description="Disordered" evidence="8">
    <location>
        <begin position="453"/>
        <end position="472"/>
    </location>
</feature>
<dbReference type="KEGG" id="abe:ARB_03266"/>
<dbReference type="PANTHER" id="PTHR12746:SF2">
    <property type="entry name" value="60S RIBOSOMAL EXPORT PROTEIN NMD3"/>
    <property type="match status" value="1"/>
</dbReference>
<feature type="domain" description="Nmd3 N-terminal" evidence="9">
    <location>
        <begin position="47"/>
        <end position="277"/>
    </location>
</feature>
<evidence type="ECO:0000256" key="4">
    <source>
        <dbReference type="ARBA" id="ARBA00022490"/>
    </source>
</evidence>
<comment type="caution">
    <text evidence="12">The sequence shown here is derived from an EMBL/GenBank/DDBJ whole genome shotgun (WGS) entry which is preliminary data.</text>
</comment>
<keyword evidence="5 7" id="KW-0653">Protein transport</keyword>
<evidence type="ECO:0000256" key="5">
    <source>
        <dbReference type="ARBA" id="ARBA00022927"/>
    </source>
</evidence>
<proteinExistence type="inferred from homology"/>
<dbReference type="Pfam" id="PF04981">
    <property type="entry name" value="NMD3"/>
    <property type="match status" value="1"/>
</dbReference>
<keyword evidence="6 7" id="KW-0539">Nucleus</keyword>
<reference evidence="13" key="1">
    <citation type="journal article" date="2011" name="Genome Biol.">
        <title>Comparative and functional genomics provide insights into the pathogenicity of dermatophytic fungi.</title>
        <authorList>
            <person name="Burmester A."/>
            <person name="Shelest E."/>
            <person name="Gloeckner G."/>
            <person name="Heddergott C."/>
            <person name="Schindler S."/>
            <person name="Staib P."/>
            <person name="Heidel A."/>
            <person name="Felder M."/>
            <person name="Petzold A."/>
            <person name="Szafranski K."/>
            <person name="Feuermann M."/>
            <person name="Pedruzzi I."/>
            <person name="Priebe S."/>
            <person name="Groth M."/>
            <person name="Winkler R."/>
            <person name="Li W."/>
            <person name="Kniemeyer O."/>
            <person name="Schroeckh V."/>
            <person name="Hertweck C."/>
            <person name="Hube B."/>
            <person name="White T.C."/>
            <person name="Platzer M."/>
            <person name="Guthke R."/>
            <person name="Heitman J."/>
            <person name="Woestemeyer J."/>
            <person name="Zipfel P.F."/>
            <person name="Monod M."/>
            <person name="Brakhage A.A."/>
        </authorList>
    </citation>
    <scope>NUCLEOTIDE SEQUENCE [LARGE SCALE GENOMIC DNA]</scope>
    <source>
        <strain evidence="13">ATCC MYA-4681 / CBS 112371</strain>
    </source>
</reference>
<name>D4B477_ARTBC</name>
<protein>
    <recommendedName>
        <fullName evidence="2 7">60S ribosomal export protein NMD3</fullName>
    </recommendedName>
</protein>
<dbReference type="RefSeq" id="XP_003010565.1">
    <property type="nucleotide sequence ID" value="XM_003010519.1"/>
</dbReference>
<evidence type="ECO:0000313" key="12">
    <source>
        <dbReference type="EMBL" id="EFE29925.1"/>
    </source>
</evidence>
<dbReference type="EMBL" id="ABSU01000034">
    <property type="protein sequence ID" value="EFE29925.1"/>
    <property type="molecule type" value="Genomic_DNA"/>
</dbReference>
<feature type="domain" description="60S ribosomal export protein NMD3 SH3" evidence="11">
    <location>
        <begin position="280"/>
        <end position="327"/>
    </location>
</feature>
<organism evidence="12 13">
    <name type="scientific">Arthroderma benhamiae (strain ATCC MYA-4681 / CBS 112371)</name>
    <name type="common">Trichophyton mentagrophytes</name>
    <dbReference type="NCBI Taxonomy" id="663331"/>
    <lineage>
        <taxon>Eukaryota</taxon>
        <taxon>Fungi</taxon>
        <taxon>Dikarya</taxon>
        <taxon>Ascomycota</taxon>
        <taxon>Pezizomycotina</taxon>
        <taxon>Eurotiomycetes</taxon>
        <taxon>Eurotiomycetidae</taxon>
        <taxon>Onygenales</taxon>
        <taxon>Arthrodermataceae</taxon>
        <taxon>Trichophyton</taxon>
    </lineage>
</organism>
<evidence type="ECO:0000259" key="10">
    <source>
        <dbReference type="Pfam" id="PF21192"/>
    </source>
</evidence>
<dbReference type="GO" id="GO:0005737">
    <property type="term" value="C:cytoplasm"/>
    <property type="evidence" value="ECO:0007669"/>
    <property type="project" value="UniProtKB-SubCell"/>
</dbReference>
<accession>D4B477</accession>
<dbReference type="Pfam" id="PF21192">
    <property type="entry name" value="OB_NMD3"/>
    <property type="match status" value="1"/>
</dbReference>
<evidence type="ECO:0000259" key="9">
    <source>
        <dbReference type="Pfam" id="PF04981"/>
    </source>
</evidence>
<keyword evidence="3 7" id="KW-0813">Transport</keyword>
<dbReference type="STRING" id="663331.D4B477"/>
<sequence length="544" mass="61831">MSMDLDAPVSMQPVEFHPQQQAATFVSPTHEINFLSLIRAFFYRILCCNCGAPIDGTTAAGALCEDCVKLTIDISEGVQREATLHCCKDCERWLQPPAQWISAALESRELLALCLRKLRGLAKVRIIDAGFIWTEPHSKRLKVKITIQQEAFQGTILQQAFEVEYVVASQQCPECAKSYTVNTWRASVQVRQKVPHKRTFLYLEQLILKHGAHKDTINIKEVKDGLDFYFSARNHAEKMVDFLASVAPIRVKKSQQLISMDVHTSSKSYKITFSAELIPICKDDLVALPIKLARSLGNISPLTLCYRVGTSINVLDPATLQTADIPSAIYWRSPFANLADIQELVEYVVMDIEAIGQSSGRYHLAEATVARSSDLGVNDTTYFARTHLGGILHPGDTVMGYHLTGTNFNNANFEEIEASHTYGSTIPDVILVKKHYPRKRKNKKRNWRLKRLDREEEDERPSKKQSNNNRLEDDFEMFLRDVEEDAELRSTLALYKAKHNQKPKNVEADAMEMVEEEEEEEDDEVPEINVDELLEDFEELHVDE</sequence>
<evidence type="ECO:0000313" key="13">
    <source>
        <dbReference type="Proteomes" id="UP000008866"/>
    </source>
</evidence>
<dbReference type="AlphaFoldDB" id="D4B477"/>
<dbReference type="InterPro" id="IPR048899">
    <property type="entry name" value="NMD_SH3"/>
</dbReference>
<dbReference type="GO" id="GO:0005634">
    <property type="term" value="C:nucleus"/>
    <property type="evidence" value="ECO:0007669"/>
    <property type="project" value="UniProtKB-SubCell"/>
</dbReference>
<dbReference type="eggNOG" id="KOG2613">
    <property type="taxonomic scope" value="Eukaryota"/>
</dbReference>
<comment type="subcellular location">
    <subcellularLocation>
        <location evidence="7">Cytoplasm</location>
    </subcellularLocation>
    <subcellularLocation>
        <location evidence="7">Nucleus</location>
    </subcellularLocation>
</comment>
<feature type="domain" description="60S ribosomal export protein NMD3 OB-fold" evidence="10">
    <location>
        <begin position="344"/>
        <end position="434"/>
    </location>
</feature>
<comment type="similarity">
    <text evidence="1 7">Belongs to the NMD3 family.</text>
</comment>
<evidence type="ECO:0000256" key="3">
    <source>
        <dbReference type="ARBA" id="ARBA00022448"/>
    </source>
</evidence>
<dbReference type="InterPro" id="IPR048898">
    <property type="entry name" value="OB_NMD3"/>
</dbReference>
<evidence type="ECO:0000256" key="6">
    <source>
        <dbReference type="ARBA" id="ARBA00023242"/>
    </source>
</evidence>
<dbReference type="PANTHER" id="PTHR12746">
    <property type="entry name" value="NONSENSE-MEDIATED MRNA DECAY PROTEIN 3"/>
    <property type="match status" value="1"/>
</dbReference>
<dbReference type="HOGENOM" id="CLU_027444_2_0_1"/>
<dbReference type="GO" id="GO:0015031">
    <property type="term" value="P:protein transport"/>
    <property type="evidence" value="ECO:0007669"/>
    <property type="project" value="UniProtKB-KW"/>
</dbReference>
<dbReference type="Pfam" id="PF21193">
    <property type="entry name" value="NMD_SH3"/>
    <property type="match status" value="1"/>
</dbReference>
<dbReference type="OMA" id="VILVRKH"/>
<dbReference type="GO" id="GO:0000055">
    <property type="term" value="P:ribosomal large subunit export from nucleus"/>
    <property type="evidence" value="ECO:0007669"/>
    <property type="project" value="TreeGrafter"/>
</dbReference>
<evidence type="ECO:0000256" key="8">
    <source>
        <dbReference type="SAM" id="MobiDB-lite"/>
    </source>
</evidence>
<evidence type="ECO:0000259" key="11">
    <source>
        <dbReference type="Pfam" id="PF21193"/>
    </source>
</evidence>
<evidence type="ECO:0000256" key="7">
    <source>
        <dbReference type="RuleBase" id="RU364108"/>
    </source>
</evidence>
<keyword evidence="13" id="KW-1185">Reference proteome</keyword>
<dbReference type="GeneID" id="9524677"/>
<dbReference type="GO" id="GO:0043023">
    <property type="term" value="F:ribosomal large subunit binding"/>
    <property type="evidence" value="ECO:0007669"/>
    <property type="project" value="InterPro"/>
</dbReference>
<evidence type="ECO:0000256" key="1">
    <source>
        <dbReference type="ARBA" id="ARBA00009794"/>
    </source>
</evidence>